<reference evidence="3" key="2">
    <citation type="submission" date="2022-06" db="UniProtKB">
        <authorList>
            <consortium name="EnsemblMetazoa"/>
        </authorList>
    </citation>
    <scope>IDENTIFICATION</scope>
</reference>
<feature type="region of interest" description="Disordered" evidence="1">
    <location>
        <begin position="118"/>
        <end position="175"/>
    </location>
</feature>
<dbReference type="AlphaFoldDB" id="A0A8R2D100"/>
<accession>A0A8R2D100</accession>
<dbReference type="OrthoDB" id="6630995at2759"/>
<dbReference type="GeneID" id="107882391"/>
<name>A0A8R2D100_ACYPI</name>
<dbReference type="EnsemblMetazoa" id="XM_016800659.2">
    <property type="protein sequence ID" value="XP_016656148.1"/>
    <property type="gene ID" value="LOC107882391"/>
</dbReference>
<organism evidence="3 4">
    <name type="scientific">Acyrthosiphon pisum</name>
    <name type="common">Pea aphid</name>
    <dbReference type="NCBI Taxonomy" id="7029"/>
    <lineage>
        <taxon>Eukaryota</taxon>
        <taxon>Metazoa</taxon>
        <taxon>Ecdysozoa</taxon>
        <taxon>Arthropoda</taxon>
        <taxon>Hexapoda</taxon>
        <taxon>Insecta</taxon>
        <taxon>Pterygota</taxon>
        <taxon>Neoptera</taxon>
        <taxon>Paraneoptera</taxon>
        <taxon>Hemiptera</taxon>
        <taxon>Sternorrhyncha</taxon>
        <taxon>Aphidomorpha</taxon>
        <taxon>Aphidoidea</taxon>
        <taxon>Aphididae</taxon>
        <taxon>Macrosiphini</taxon>
        <taxon>Acyrthosiphon</taxon>
    </lineage>
</organism>
<feature type="compositionally biased region" description="Acidic residues" evidence="1">
    <location>
        <begin position="150"/>
        <end position="159"/>
    </location>
</feature>
<dbReference type="RefSeq" id="XP_016656148.1">
    <property type="nucleotide sequence ID" value="XM_016800659.1"/>
</dbReference>
<dbReference type="InterPro" id="IPR057191">
    <property type="entry name" value="DUF7869"/>
</dbReference>
<reference evidence="4" key="1">
    <citation type="submission" date="2010-06" db="EMBL/GenBank/DDBJ databases">
        <authorList>
            <person name="Jiang H."/>
            <person name="Abraham K."/>
            <person name="Ali S."/>
            <person name="Alsbrooks S.L."/>
            <person name="Anim B.N."/>
            <person name="Anosike U.S."/>
            <person name="Attaway T."/>
            <person name="Bandaranaike D.P."/>
            <person name="Battles P.K."/>
            <person name="Bell S.N."/>
            <person name="Bell A.V."/>
            <person name="Beltran B."/>
            <person name="Bickham C."/>
            <person name="Bustamante Y."/>
            <person name="Caleb T."/>
            <person name="Canada A."/>
            <person name="Cardenas V."/>
            <person name="Carter K."/>
            <person name="Chacko J."/>
            <person name="Chandrabose M.N."/>
            <person name="Chavez D."/>
            <person name="Chavez A."/>
            <person name="Chen L."/>
            <person name="Chu H.-S."/>
            <person name="Claassen K.J."/>
            <person name="Cockrell R."/>
            <person name="Collins M."/>
            <person name="Cooper J.A."/>
            <person name="Cree A."/>
            <person name="Curry S.M."/>
            <person name="Da Y."/>
            <person name="Dao M.D."/>
            <person name="Das B."/>
            <person name="Davila M.-L."/>
            <person name="Davy-Carroll L."/>
            <person name="Denson S."/>
            <person name="Dinh H."/>
            <person name="Ebong V.E."/>
            <person name="Edwards J.R."/>
            <person name="Egan A."/>
            <person name="El-Daye J."/>
            <person name="Escobedo L."/>
            <person name="Fernandez S."/>
            <person name="Fernando P.R."/>
            <person name="Flagg N."/>
            <person name="Forbes L.D."/>
            <person name="Fowler R.G."/>
            <person name="Fu Q."/>
            <person name="Gabisi R.A."/>
            <person name="Ganer J."/>
            <person name="Garbino Pronczuk A."/>
            <person name="Garcia R.M."/>
            <person name="Garner T."/>
            <person name="Garrett T.E."/>
            <person name="Gonzalez D.A."/>
            <person name="Hamid H."/>
            <person name="Hawkins E.S."/>
            <person name="Hirani K."/>
            <person name="Hogues M.E."/>
            <person name="Hollins B."/>
            <person name="Hsiao C.-H."/>
            <person name="Jabil R."/>
            <person name="James M.L."/>
            <person name="Jhangiani S.N."/>
            <person name="Johnson B."/>
            <person name="Johnson Q."/>
            <person name="Joshi V."/>
            <person name="Kalu J.B."/>
            <person name="Kam C."/>
            <person name="Kashfia A."/>
            <person name="Keebler J."/>
            <person name="Kisamo H."/>
            <person name="Kovar C.L."/>
            <person name="Lago L.A."/>
            <person name="Lai C.-Y."/>
            <person name="Laidlaw J."/>
            <person name="Lara F."/>
            <person name="Le T.-K."/>
            <person name="Lee S.L."/>
            <person name="Legall F.H."/>
            <person name="Lemon S.J."/>
            <person name="Lewis L.R."/>
            <person name="Li B."/>
            <person name="Liu Y."/>
            <person name="Liu Y.-S."/>
            <person name="Lopez J."/>
            <person name="Lozado R.J."/>
            <person name="Lu J."/>
            <person name="Madu R.C."/>
            <person name="Maheshwari M."/>
            <person name="Maheshwari R."/>
            <person name="Malloy K."/>
            <person name="Martinez E."/>
            <person name="Mathew T."/>
            <person name="Mercado I.C."/>
            <person name="Mercado C."/>
            <person name="Meyer B."/>
            <person name="Montgomery K."/>
            <person name="Morgan M.B."/>
            <person name="Munidasa M."/>
            <person name="Nazareth L.V."/>
            <person name="Nelson J."/>
            <person name="Ng B.M."/>
            <person name="Nguyen N.B."/>
            <person name="Nguyen P.Q."/>
            <person name="Nguyen T."/>
            <person name="Obregon M."/>
            <person name="Okwuonu G.O."/>
            <person name="Onwere C.G."/>
            <person name="Orozco G."/>
            <person name="Parra A."/>
            <person name="Patel S."/>
            <person name="Patil S."/>
            <person name="Perez A."/>
            <person name="Perez Y."/>
            <person name="Pham C."/>
            <person name="Primus E.L."/>
            <person name="Pu L.-L."/>
            <person name="Puazo M."/>
            <person name="Qin X."/>
            <person name="Quiroz J.B."/>
            <person name="Reese J."/>
            <person name="Richards S."/>
            <person name="Rives C.M."/>
            <person name="Robberts R."/>
            <person name="Ruiz S.J."/>
            <person name="Ruiz M.J."/>
            <person name="Santibanez J."/>
            <person name="Schneider B.W."/>
            <person name="Sisson I."/>
            <person name="Smith M."/>
            <person name="Sodergren E."/>
            <person name="Song X.-Z."/>
            <person name="Song B.B."/>
            <person name="Summersgill H."/>
            <person name="Thelus R."/>
            <person name="Thornton R.D."/>
            <person name="Trejos Z.Y."/>
            <person name="Usmani K."/>
            <person name="Vattathil S."/>
            <person name="Villasana D."/>
            <person name="Walker D.L."/>
            <person name="Wang S."/>
            <person name="Wang K."/>
            <person name="White C.S."/>
            <person name="Williams A.C."/>
            <person name="Williamson J."/>
            <person name="Wilson K."/>
            <person name="Woghiren I.O."/>
            <person name="Woodworth J.R."/>
            <person name="Worley K.C."/>
            <person name="Wright R.A."/>
            <person name="Wu W."/>
            <person name="Young L."/>
            <person name="Zhang L."/>
            <person name="Zhang J."/>
            <person name="Zhu Y."/>
            <person name="Muzny D.M."/>
            <person name="Weinstock G."/>
            <person name="Gibbs R.A."/>
        </authorList>
    </citation>
    <scope>NUCLEOTIDE SEQUENCE [LARGE SCALE GENOMIC DNA]</scope>
    <source>
        <strain evidence="4">LSR1</strain>
    </source>
</reference>
<protein>
    <recommendedName>
        <fullName evidence="2">DUF7869 domain-containing protein</fullName>
    </recommendedName>
</protein>
<evidence type="ECO:0000313" key="3">
    <source>
        <dbReference type="EnsemblMetazoa" id="XP_016656148.1"/>
    </source>
</evidence>
<dbReference type="EnsemblMetazoa" id="XM_029486078.1">
    <property type="protein sequence ID" value="XP_029341938.1"/>
    <property type="gene ID" value="LOC107882391"/>
</dbReference>
<dbReference type="Pfam" id="PF25273">
    <property type="entry name" value="DUF7869"/>
    <property type="match status" value="1"/>
</dbReference>
<evidence type="ECO:0000313" key="4">
    <source>
        <dbReference type="Proteomes" id="UP000007819"/>
    </source>
</evidence>
<dbReference type="Proteomes" id="UP000007819">
    <property type="component" value="Chromosome X"/>
</dbReference>
<feature type="compositionally biased region" description="Basic residues" evidence="1">
    <location>
        <begin position="164"/>
        <end position="175"/>
    </location>
</feature>
<feature type="domain" description="DUF7869" evidence="2">
    <location>
        <begin position="498"/>
        <end position="600"/>
    </location>
</feature>
<sequence length="746" mass="86518">MTSAGRLRLLMKLVKVKQDEPNLTTRHNIVDKTTLYEVKNDEKSQLLPTDNTLVNPTSSDEFITLQNVPPSHYFERNHEDNAVLEKNEIPNIVEPATSSSQADDNRESSLNDYVMSEDESIGYNNTDDSDLDPDYGDENSSSSSTSSDEVPNEEAPLEVEEIRGRKRKAKPEKWNKSIRKACRNHGKKYTYVNSKKETKVVEDKAMGPPCKDSCTLNCKTKVTEDQRLTIFTNYWALGDLQRQRNFLLLSMESVEPRYRYVRENSHRQKNNAFYFSVNGQKIRVCKTFFKATLSISDRPIRTVLNKSNDKTIGMIDIEKRGKHGKQKKVDESIKEAVRCHIKSIPRMESHYCRKDSVREYIEGDKTLADLHRDYCEETEAPHANYLMYSRIFNTEFNIGFHRPKKDQCEDCIKYQNAPEEEKNTLKDKYDRHLVEKELSREEKKTDKNSENKNLIVAVYDLEAVLQCPRGEASGFYYVSKINVFNFTLYELKSKNPDVFCYVWDETQAKRGANEIGTCVLKYIESLKDRESVQNGEKLDVIFYSDNCCGQQKNRFMLSMYRYAVEKYSYINSITHKFLVKGHSQNEGDCVHSVIERTVKKFLKSGPICIPAQYITLIRGAKKTGRPYQVNEMSYDSFFDLKNLAEQSLIGTNLKDSNGEAIKITSVSMFRFEKESPRKIFFKTSYSEKEFCEIHLKERRSKTRSTINELKQLYTSKIGAEAKKPGLLKLLEKNVIPKSYAFFYENL</sequence>
<dbReference type="PANTHER" id="PTHR10773">
    <property type="entry name" value="DNA-DIRECTED RNA POLYMERASES I, II, AND III SUBUNIT RPABC2"/>
    <property type="match status" value="1"/>
</dbReference>
<feature type="compositionally biased region" description="Acidic residues" evidence="1">
    <location>
        <begin position="127"/>
        <end position="137"/>
    </location>
</feature>
<evidence type="ECO:0000256" key="1">
    <source>
        <dbReference type="SAM" id="MobiDB-lite"/>
    </source>
</evidence>
<dbReference type="KEGG" id="api:107882391"/>
<dbReference type="PANTHER" id="PTHR10773:SF19">
    <property type="match status" value="1"/>
</dbReference>
<keyword evidence="4" id="KW-1185">Reference proteome</keyword>
<evidence type="ECO:0000259" key="2">
    <source>
        <dbReference type="Pfam" id="PF25273"/>
    </source>
</evidence>
<proteinExistence type="predicted"/>